<dbReference type="RefSeq" id="WP_025780602.1">
    <property type="nucleotide sequence ID" value="NZ_BAAALX010000002.1"/>
</dbReference>
<comment type="caution">
    <text evidence="2">The sequence shown here is derived from an EMBL/GenBank/DDBJ whole genome shotgun (WGS) entry which is preliminary data.</text>
</comment>
<organism evidence="2 3">
    <name type="scientific">Brevibacterium permense</name>
    <dbReference type="NCBI Taxonomy" id="234834"/>
    <lineage>
        <taxon>Bacteria</taxon>
        <taxon>Bacillati</taxon>
        <taxon>Actinomycetota</taxon>
        <taxon>Actinomycetes</taxon>
        <taxon>Micrococcales</taxon>
        <taxon>Brevibacteriaceae</taxon>
        <taxon>Brevibacterium</taxon>
    </lineage>
</organism>
<reference evidence="3" key="1">
    <citation type="journal article" date="2019" name="Int. J. Syst. Evol. Microbiol.">
        <title>The Global Catalogue of Microorganisms (GCM) 10K type strain sequencing project: providing services to taxonomists for standard genome sequencing and annotation.</title>
        <authorList>
            <consortium name="The Broad Institute Genomics Platform"/>
            <consortium name="The Broad Institute Genome Sequencing Center for Infectious Disease"/>
            <person name="Wu L."/>
            <person name="Ma J."/>
        </authorList>
    </citation>
    <scope>NUCLEOTIDE SEQUENCE [LARGE SCALE GENOMIC DNA]</scope>
    <source>
        <strain evidence="3">JCM 13318</strain>
    </source>
</reference>
<evidence type="ECO:0000313" key="2">
    <source>
        <dbReference type="EMBL" id="GAA1509420.1"/>
    </source>
</evidence>
<protein>
    <recommendedName>
        <fullName evidence="4">DNA primase</fullName>
    </recommendedName>
</protein>
<feature type="compositionally biased region" description="Acidic residues" evidence="1">
    <location>
        <begin position="1"/>
        <end position="61"/>
    </location>
</feature>
<evidence type="ECO:0000313" key="3">
    <source>
        <dbReference type="Proteomes" id="UP001500177"/>
    </source>
</evidence>
<accession>A0ABP4KTE2</accession>
<gene>
    <name evidence="2" type="ORF">GCM10009690_10370</name>
</gene>
<evidence type="ECO:0008006" key="4">
    <source>
        <dbReference type="Google" id="ProtNLM"/>
    </source>
</evidence>
<sequence length="169" mass="17924">MSEFDADAADRLEDDPILDDPELDEPTADELDDPELSAAEAEADQVDADSDIDSDIDDEPGEAPVEPGAEGPEGTGIEGADDVLVDDAGWEDENEAPDLSDEFNTDQSPAAEQGNRVGDEMVSDGDDDFEVAELDGDDLDVDALADDGTEQVSVIDGMPEVIDDSYQED</sequence>
<dbReference type="EMBL" id="BAAALX010000002">
    <property type="protein sequence ID" value="GAA1509420.1"/>
    <property type="molecule type" value="Genomic_DNA"/>
</dbReference>
<evidence type="ECO:0000256" key="1">
    <source>
        <dbReference type="SAM" id="MobiDB-lite"/>
    </source>
</evidence>
<feature type="region of interest" description="Disordered" evidence="1">
    <location>
        <begin position="1"/>
        <end position="124"/>
    </location>
</feature>
<keyword evidence="3" id="KW-1185">Reference proteome</keyword>
<dbReference type="Proteomes" id="UP001500177">
    <property type="component" value="Unassembled WGS sequence"/>
</dbReference>
<feature type="compositionally biased region" description="Acidic residues" evidence="1">
    <location>
        <begin position="79"/>
        <end position="104"/>
    </location>
</feature>
<name>A0ABP4KTE2_9MICO</name>
<proteinExistence type="predicted"/>